<dbReference type="RefSeq" id="WP_246068136.1">
    <property type="nucleotide sequence ID" value="NZ_JBHTGQ010000011.1"/>
</dbReference>
<evidence type="ECO:0000313" key="4">
    <source>
        <dbReference type="EMBL" id="MFC7749321.1"/>
    </source>
</evidence>
<dbReference type="Proteomes" id="UP001596528">
    <property type="component" value="Unassembled WGS sequence"/>
</dbReference>
<keyword evidence="2" id="KW-0560">Oxidoreductase</keyword>
<evidence type="ECO:0000259" key="3">
    <source>
        <dbReference type="Pfam" id="PF01408"/>
    </source>
</evidence>
<gene>
    <name evidence="4" type="ORF">ACFQWB_05105</name>
</gene>
<feature type="domain" description="Gfo/Idh/MocA-like oxidoreductase N-terminal" evidence="3">
    <location>
        <begin position="58"/>
        <end position="134"/>
    </location>
</feature>
<dbReference type="Gene3D" id="3.40.50.720">
    <property type="entry name" value="NAD(P)-binding Rossmann-like Domain"/>
    <property type="match status" value="1"/>
</dbReference>
<name>A0ABW2V1Z9_9BACL</name>
<protein>
    <submittedName>
        <fullName evidence="4">Gfo/Idh/MocA family protein</fullName>
    </submittedName>
</protein>
<reference evidence="5" key="1">
    <citation type="journal article" date="2019" name="Int. J. Syst. Evol. Microbiol.">
        <title>The Global Catalogue of Microorganisms (GCM) 10K type strain sequencing project: providing services to taxonomists for standard genome sequencing and annotation.</title>
        <authorList>
            <consortium name="The Broad Institute Genomics Platform"/>
            <consortium name="The Broad Institute Genome Sequencing Center for Infectious Disease"/>
            <person name="Wu L."/>
            <person name="Ma J."/>
        </authorList>
    </citation>
    <scope>NUCLEOTIDE SEQUENCE [LARGE SCALE GENOMIC DNA]</scope>
    <source>
        <strain evidence="5">JCM 18657</strain>
    </source>
</reference>
<organism evidence="4 5">
    <name type="scientific">Paenibacillus thermoaerophilus</name>
    <dbReference type="NCBI Taxonomy" id="1215385"/>
    <lineage>
        <taxon>Bacteria</taxon>
        <taxon>Bacillati</taxon>
        <taxon>Bacillota</taxon>
        <taxon>Bacilli</taxon>
        <taxon>Bacillales</taxon>
        <taxon>Paenibacillaceae</taxon>
        <taxon>Paenibacillus</taxon>
    </lineage>
</organism>
<sequence>MLRIGIIGLDTSHSVAFTELLNREEHPHHVPGGRVTVAYPGGSPDFPLSIGRVEGFTKRMKEEFGVEIVDSPEAVAAKCDALLLESSDGRVHAEQFAAIAPYGKPVFVDKPLAVTSADARLIAELAERNGIPVMSSSALRYAVPLVQALAAEESPVSGIDAYGPMDIEPTQGGLFWYGIHTVEMVYAALGPGCVEVIARANESHDVVTGVWADGRIATIRGNRIGNYRFGAILHRASGSQPVDVSATPKPYYASLLEQVIGMFRTGAAPLAMAETLEVIRFVEAANESRETGRPVRL</sequence>
<comment type="caution">
    <text evidence="4">The sequence shown here is derived from an EMBL/GenBank/DDBJ whole genome shotgun (WGS) entry which is preliminary data.</text>
</comment>
<dbReference type="PANTHER" id="PTHR43708:SF5">
    <property type="entry name" value="CONSERVED EXPRESSED OXIDOREDUCTASE (EUROFUNG)-RELATED"/>
    <property type="match status" value="1"/>
</dbReference>
<dbReference type="SUPFAM" id="SSF51735">
    <property type="entry name" value="NAD(P)-binding Rossmann-fold domains"/>
    <property type="match status" value="1"/>
</dbReference>
<accession>A0ABW2V1Z9</accession>
<evidence type="ECO:0000313" key="5">
    <source>
        <dbReference type="Proteomes" id="UP001596528"/>
    </source>
</evidence>
<dbReference type="Pfam" id="PF01408">
    <property type="entry name" value="GFO_IDH_MocA"/>
    <property type="match status" value="1"/>
</dbReference>
<proteinExistence type="inferred from homology"/>
<dbReference type="InterPro" id="IPR000683">
    <property type="entry name" value="Gfo/Idh/MocA-like_OxRdtase_N"/>
</dbReference>
<dbReference type="InterPro" id="IPR036291">
    <property type="entry name" value="NAD(P)-bd_dom_sf"/>
</dbReference>
<evidence type="ECO:0000256" key="2">
    <source>
        <dbReference type="ARBA" id="ARBA00023002"/>
    </source>
</evidence>
<dbReference type="EMBL" id="JBHTGQ010000011">
    <property type="protein sequence ID" value="MFC7749321.1"/>
    <property type="molecule type" value="Genomic_DNA"/>
</dbReference>
<dbReference type="InterPro" id="IPR051317">
    <property type="entry name" value="Gfo/Idh/MocA_oxidoreduct"/>
</dbReference>
<dbReference type="Gene3D" id="3.30.360.10">
    <property type="entry name" value="Dihydrodipicolinate Reductase, domain 2"/>
    <property type="match status" value="1"/>
</dbReference>
<evidence type="ECO:0000256" key="1">
    <source>
        <dbReference type="ARBA" id="ARBA00010928"/>
    </source>
</evidence>
<dbReference type="PANTHER" id="PTHR43708">
    <property type="entry name" value="CONSERVED EXPRESSED OXIDOREDUCTASE (EUROFUNG)"/>
    <property type="match status" value="1"/>
</dbReference>
<keyword evidence="5" id="KW-1185">Reference proteome</keyword>
<comment type="similarity">
    <text evidence="1">Belongs to the Gfo/Idh/MocA family.</text>
</comment>